<evidence type="ECO:0000256" key="1">
    <source>
        <dbReference type="SAM" id="MobiDB-lite"/>
    </source>
</evidence>
<feature type="region of interest" description="Disordered" evidence="1">
    <location>
        <begin position="92"/>
        <end position="117"/>
    </location>
</feature>
<evidence type="ECO:0000313" key="3">
    <source>
        <dbReference type="Proteomes" id="UP001374535"/>
    </source>
</evidence>
<dbReference type="Proteomes" id="UP001374535">
    <property type="component" value="Chromosome 1"/>
</dbReference>
<keyword evidence="3" id="KW-1185">Reference proteome</keyword>
<proteinExistence type="predicted"/>
<dbReference type="AlphaFoldDB" id="A0AAQ3PB39"/>
<organism evidence="2 3">
    <name type="scientific">Vigna mungo</name>
    <name type="common">Black gram</name>
    <name type="synonym">Phaseolus mungo</name>
    <dbReference type="NCBI Taxonomy" id="3915"/>
    <lineage>
        <taxon>Eukaryota</taxon>
        <taxon>Viridiplantae</taxon>
        <taxon>Streptophyta</taxon>
        <taxon>Embryophyta</taxon>
        <taxon>Tracheophyta</taxon>
        <taxon>Spermatophyta</taxon>
        <taxon>Magnoliopsida</taxon>
        <taxon>eudicotyledons</taxon>
        <taxon>Gunneridae</taxon>
        <taxon>Pentapetalae</taxon>
        <taxon>rosids</taxon>
        <taxon>fabids</taxon>
        <taxon>Fabales</taxon>
        <taxon>Fabaceae</taxon>
        <taxon>Papilionoideae</taxon>
        <taxon>50 kb inversion clade</taxon>
        <taxon>NPAAA clade</taxon>
        <taxon>indigoferoid/millettioid clade</taxon>
        <taxon>Phaseoleae</taxon>
        <taxon>Vigna</taxon>
    </lineage>
</organism>
<evidence type="ECO:0000313" key="2">
    <source>
        <dbReference type="EMBL" id="WVZ24355.1"/>
    </source>
</evidence>
<dbReference type="EMBL" id="CP144700">
    <property type="protein sequence ID" value="WVZ24355.1"/>
    <property type="molecule type" value="Genomic_DNA"/>
</dbReference>
<accession>A0AAQ3PB39</accession>
<protein>
    <submittedName>
        <fullName evidence="2">Uncharacterized protein</fullName>
    </submittedName>
</protein>
<gene>
    <name evidence="2" type="ORF">V8G54_002899</name>
</gene>
<reference evidence="2 3" key="1">
    <citation type="journal article" date="2023" name="Life. Sci Alliance">
        <title>Evolutionary insights into 3D genome organization and epigenetic landscape of Vigna mungo.</title>
        <authorList>
            <person name="Junaid A."/>
            <person name="Singh B."/>
            <person name="Bhatia S."/>
        </authorList>
    </citation>
    <scope>NUCLEOTIDE SEQUENCE [LARGE SCALE GENOMIC DNA]</scope>
    <source>
        <strain evidence="2">Urdbean</strain>
    </source>
</reference>
<sequence length="117" mass="13458">MIGKATITCIGMKKTPKGWVFSDENVLQKEKVPPVNKDSDEELGSLNSEFEIRVNDKFKRTSKRINNFNNSLTTLHEKMDILFKHYIEISSSSEESVRRDVDDISEETIDEETSESK</sequence>
<name>A0AAQ3PB39_VIGMU</name>
<feature type="compositionally biased region" description="Acidic residues" evidence="1">
    <location>
        <begin position="103"/>
        <end position="117"/>
    </location>
</feature>